<accession>A0ACD4NTK0</accession>
<dbReference type="Proteomes" id="UP001163223">
    <property type="component" value="Chromosome"/>
</dbReference>
<name>A0ACD4NTK0_9HYPH</name>
<protein>
    <submittedName>
        <fullName evidence="1">DUF1190 domain-containing protein</fullName>
    </submittedName>
</protein>
<keyword evidence="2" id="KW-1185">Reference proteome</keyword>
<organism evidence="1 2">
    <name type="scientific">Antarcticirhabdus aurantiaca</name>
    <dbReference type="NCBI Taxonomy" id="2606717"/>
    <lineage>
        <taxon>Bacteria</taxon>
        <taxon>Pseudomonadati</taxon>
        <taxon>Pseudomonadota</taxon>
        <taxon>Alphaproteobacteria</taxon>
        <taxon>Hyphomicrobiales</taxon>
        <taxon>Aurantimonadaceae</taxon>
        <taxon>Antarcticirhabdus</taxon>
    </lineage>
</organism>
<gene>
    <name evidence="1" type="ORF">OXU80_09185</name>
</gene>
<dbReference type="EMBL" id="CP113520">
    <property type="protein sequence ID" value="WAJ30355.1"/>
    <property type="molecule type" value="Genomic_DNA"/>
</dbReference>
<reference evidence="1" key="1">
    <citation type="submission" date="2022-11" db="EMBL/GenBank/DDBJ databases">
        <title>beta-Carotene-producing bacterium, Jeongeuplla avenae sp. nov., alleviates the salt stress of Arabidopsis seedlings.</title>
        <authorList>
            <person name="Jiang L."/>
            <person name="Lee J."/>
        </authorList>
    </citation>
    <scope>NUCLEOTIDE SEQUENCE</scope>
    <source>
        <strain evidence="1">DY_R2A_6</strain>
    </source>
</reference>
<sequence length="194" mass="20192">MTRRFISRKPPLLALGTIAAGGLALSACGDEPADDTLFTSPAQCIEAGVETDICNAEYQAALSQHLRDAPKFDGQAACEAEYGAGRCMEVPRDQAGGSGAGSFFLPFMTGYLISSAVQSLTNYNSYGTYVGGGSYRRPTPIFTGRNGTTYRSDPAIGNRTSTPRPANVNTRTVSRSGFGGLSSSRSGGGFSFGG</sequence>
<evidence type="ECO:0000313" key="1">
    <source>
        <dbReference type="EMBL" id="WAJ30355.1"/>
    </source>
</evidence>
<proteinExistence type="predicted"/>
<evidence type="ECO:0000313" key="2">
    <source>
        <dbReference type="Proteomes" id="UP001163223"/>
    </source>
</evidence>